<reference evidence="2 3" key="1">
    <citation type="submission" date="2016-10" db="EMBL/GenBank/DDBJ databases">
        <authorList>
            <person name="de Groot N.N."/>
        </authorList>
    </citation>
    <scope>NUCLEOTIDE SEQUENCE [LARGE SCALE GENOMIC DNA]</scope>
    <source>
        <strain evidence="2 3">DSM 17862</strain>
    </source>
</reference>
<protein>
    <submittedName>
        <fullName evidence="2">Uncharacterized protein</fullName>
    </submittedName>
</protein>
<sequence length="106" mass="11741">MKPEIAAAAILLLFIHPAFAQAPLCIPPEEPFVPADDAVFGEYGDLVAEDFERYFSEVGPYIACLDAARQDAFDRAREVSAQHEAFWKRADEMGLKEEVAPDADPE</sequence>
<proteinExistence type="predicted"/>
<feature type="signal peptide" evidence="1">
    <location>
        <begin position="1"/>
        <end position="20"/>
    </location>
</feature>
<dbReference type="EMBL" id="FOHO01000012">
    <property type="protein sequence ID" value="SET85159.1"/>
    <property type="molecule type" value="Genomic_DNA"/>
</dbReference>
<accession>A0A1I0HM78</accession>
<evidence type="ECO:0000313" key="2">
    <source>
        <dbReference type="EMBL" id="SET85159.1"/>
    </source>
</evidence>
<feature type="chain" id="PRO_5011640618" evidence="1">
    <location>
        <begin position="21"/>
        <end position="106"/>
    </location>
</feature>
<name>A0A1I0HM78_9RHOB</name>
<gene>
    <name evidence="2" type="ORF">SAMN04489858_11218</name>
</gene>
<evidence type="ECO:0000313" key="3">
    <source>
        <dbReference type="Proteomes" id="UP000199180"/>
    </source>
</evidence>
<dbReference type="OrthoDB" id="7866523at2"/>
<organism evidence="2 3">
    <name type="scientific">Paracoccus homiensis</name>
    <dbReference type="NCBI Taxonomy" id="364199"/>
    <lineage>
        <taxon>Bacteria</taxon>
        <taxon>Pseudomonadati</taxon>
        <taxon>Pseudomonadota</taxon>
        <taxon>Alphaproteobacteria</taxon>
        <taxon>Rhodobacterales</taxon>
        <taxon>Paracoccaceae</taxon>
        <taxon>Paracoccus</taxon>
    </lineage>
</organism>
<keyword evidence="3" id="KW-1185">Reference proteome</keyword>
<evidence type="ECO:0000256" key="1">
    <source>
        <dbReference type="SAM" id="SignalP"/>
    </source>
</evidence>
<dbReference type="AlphaFoldDB" id="A0A1I0HM78"/>
<dbReference type="STRING" id="364199.SAMN04489858_11218"/>
<dbReference type="Proteomes" id="UP000199180">
    <property type="component" value="Unassembled WGS sequence"/>
</dbReference>
<dbReference type="RefSeq" id="WP_090736429.1">
    <property type="nucleotide sequence ID" value="NZ_FOHO01000012.1"/>
</dbReference>
<keyword evidence="1" id="KW-0732">Signal</keyword>